<reference evidence="6" key="1">
    <citation type="submission" date="2022-05" db="EMBL/GenBank/DDBJ databases">
        <title>Sphingomonas sp. strain MG17 Genome sequencing and assembly.</title>
        <authorList>
            <person name="Kim I."/>
        </authorList>
    </citation>
    <scope>NUCLEOTIDE SEQUENCE</scope>
    <source>
        <strain evidence="6">MG17</strain>
    </source>
</reference>
<proteinExistence type="inferred from homology"/>
<evidence type="ECO:0000256" key="2">
    <source>
        <dbReference type="ARBA" id="ARBA00023015"/>
    </source>
</evidence>
<dbReference type="InterPro" id="IPR050950">
    <property type="entry name" value="HTH-type_LysR_regulators"/>
</dbReference>
<dbReference type="RefSeq" id="WP_254293922.1">
    <property type="nucleotide sequence ID" value="NZ_JAMLDX010000009.1"/>
</dbReference>
<gene>
    <name evidence="6" type="ORF">M9978_13155</name>
</gene>
<dbReference type="Gene3D" id="3.40.190.10">
    <property type="entry name" value="Periplasmic binding protein-like II"/>
    <property type="match status" value="2"/>
</dbReference>
<keyword evidence="7" id="KW-1185">Reference proteome</keyword>
<dbReference type="InterPro" id="IPR036388">
    <property type="entry name" value="WH-like_DNA-bd_sf"/>
</dbReference>
<name>A0A9X2HPF5_9SPHN</name>
<keyword evidence="2" id="KW-0805">Transcription regulation</keyword>
<evidence type="ECO:0000313" key="7">
    <source>
        <dbReference type="Proteomes" id="UP001139451"/>
    </source>
</evidence>
<dbReference type="AlphaFoldDB" id="A0A9X2HPF5"/>
<dbReference type="GO" id="GO:0003677">
    <property type="term" value="F:DNA binding"/>
    <property type="evidence" value="ECO:0007669"/>
    <property type="project" value="UniProtKB-KW"/>
</dbReference>
<evidence type="ECO:0000313" key="6">
    <source>
        <dbReference type="EMBL" id="MCP3731374.1"/>
    </source>
</evidence>
<dbReference type="GO" id="GO:0003700">
    <property type="term" value="F:DNA-binding transcription factor activity"/>
    <property type="evidence" value="ECO:0007669"/>
    <property type="project" value="InterPro"/>
</dbReference>
<dbReference type="PANTHER" id="PTHR30419:SF30">
    <property type="entry name" value="LYSR FAMILY TRANSCRIPTIONAL REGULATOR"/>
    <property type="match status" value="1"/>
</dbReference>
<feature type="domain" description="HTH lysR-type" evidence="5">
    <location>
        <begin position="1"/>
        <end position="58"/>
    </location>
</feature>
<comment type="similarity">
    <text evidence="1">Belongs to the LysR transcriptional regulatory family.</text>
</comment>
<evidence type="ECO:0000256" key="1">
    <source>
        <dbReference type="ARBA" id="ARBA00009437"/>
    </source>
</evidence>
<dbReference type="Pfam" id="PF03466">
    <property type="entry name" value="LysR_substrate"/>
    <property type="match status" value="1"/>
</dbReference>
<protein>
    <submittedName>
        <fullName evidence="6">LysR substrate-binding domain-containing protein</fullName>
    </submittedName>
</protein>
<dbReference type="InterPro" id="IPR005119">
    <property type="entry name" value="LysR_subst-bd"/>
</dbReference>
<sequence length="305" mass="33872">MKLTHFRDLLAVVQTGSLRAASRQLNIAQPVITRSIRELENELGQALLERHSKGVSLTPVGERFVRRIEGVQAEVRRAKEEVVQWSGEHVGEVSVGLSPLTAMSLLPSTIATFSKRYPKAVTKITQTLFKPVEQKLAEGLMDFWVGSIQKEHLSQRFAVDILMPHNRRVAARPGHPLGGARNLEELVGAKWVRPPLNDRIAESDLEAMFRQRGLPVPEVSVESPSMLIMIMTVANTDLLTFLPEQMFDLMPIAGFCQPLEAMSPFPSDPICIVQRNGLPLTPLAEKLSDLIRKSANNYMLGLQGS</sequence>
<organism evidence="6 7">
    <name type="scientific">Sphingomonas tagetis</name>
    <dbReference type="NCBI Taxonomy" id="2949092"/>
    <lineage>
        <taxon>Bacteria</taxon>
        <taxon>Pseudomonadati</taxon>
        <taxon>Pseudomonadota</taxon>
        <taxon>Alphaproteobacteria</taxon>
        <taxon>Sphingomonadales</taxon>
        <taxon>Sphingomonadaceae</taxon>
        <taxon>Sphingomonas</taxon>
    </lineage>
</organism>
<dbReference type="PROSITE" id="PS50931">
    <property type="entry name" value="HTH_LYSR"/>
    <property type="match status" value="1"/>
</dbReference>
<dbReference type="SUPFAM" id="SSF46785">
    <property type="entry name" value="Winged helix' DNA-binding domain"/>
    <property type="match status" value="1"/>
</dbReference>
<keyword evidence="3" id="KW-0238">DNA-binding</keyword>
<comment type="caution">
    <text evidence="6">The sequence shown here is derived from an EMBL/GenBank/DDBJ whole genome shotgun (WGS) entry which is preliminary data.</text>
</comment>
<dbReference type="PRINTS" id="PR00039">
    <property type="entry name" value="HTHLYSR"/>
</dbReference>
<dbReference type="Pfam" id="PF00126">
    <property type="entry name" value="HTH_1"/>
    <property type="match status" value="1"/>
</dbReference>
<accession>A0A9X2HPF5</accession>
<dbReference type="PANTHER" id="PTHR30419">
    <property type="entry name" value="HTH-TYPE TRANSCRIPTIONAL REGULATOR YBHD"/>
    <property type="match status" value="1"/>
</dbReference>
<dbReference type="InterPro" id="IPR000847">
    <property type="entry name" value="LysR_HTH_N"/>
</dbReference>
<dbReference type="InterPro" id="IPR036390">
    <property type="entry name" value="WH_DNA-bd_sf"/>
</dbReference>
<evidence type="ECO:0000256" key="3">
    <source>
        <dbReference type="ARBA" id="ARBA00023125"/>
    </source>
</evidence>
<dbReference type="EMBL" id="JAMLDX010000009">
    <property type="protein sequence ID" value="MCP3731374.1"/>
    <property type="molecule type" value="Genomic_DNA"/>
</dbReference>
<evidence type="ECO:0000256" key="4">
    <source>
        <dbReference type="ARBA" id="ARBA00023163"/>
    </source>
</evidence>
<dbReference type="GO" id="GO:0005829">
    <property type="term" value="C:cytosol"/>
    <property type="evidence" value="ECO:0007669"/>
    <property type="project" value="TreeGrafter"/>
</dbReference>
<dbReference type="Gene3D" id="1.10.10.10">
    <property type="entry name" value="Winged helix-like DNA-binding domain superfamily/Winged helix DNA-binding domain"/>
    <property type="match status" value="1"/>
</dbReference>
<evidence type="ECO:0000259" key="5">
    <source>
        <dbReference type="PROSITE" id="PS50931"/>
    </source>
</evidence>
<dbReference type="Proteomes" id="UP001139451">
    <property type="component" value="Unassembled WGS sequence"/>
</dbReference>
<dbReference type="FunFam" id="1.10.10.10:FF:000001">
    <property type="entry name" value="LysR family transcriptional regulator"/>
    <property type="match status" value="1"/>
</dbReference>
<keyword evidence="4" id="KW-0804">Transcription</keyword>
<dbReference type="SUPFAM" id="SSF53850">
    <property type="entry name" value="Periplasmic binding protein-like II"/>
    <property type="match status" value="1"/>
</dbReference>